<keyword evidence="2" id="KW-1185">Reference proteome</keyword>
<proteinExistence type="predicted"/>
<dbReference type="EMBL" id="CACRXK020016729">
    <property type="protein sequence ID" value="CAB4030237.1"/>
    <property type="molecule type" value="Genomic_DNA"/>
</dbReference>
<evidence type="ECO:0000313" key="1">
    <source>
        <dbReference type="EMBL" id="CAB4030237.1"/>
    </source>
</evidence>
<protein>
    <submittedName>
        <fullName evidence="1">Uncharacterized protein</fullName>
    </submittedName>
</protein>
<gene>
    <name evidence="1" type="ORF">PACLA_8A046169</name>
</gene>
<name>A0A6S7JGM8_PARCT</name>
<evidence type="ECO:0000313" key="2">
    <source>
        <dbReference type="Proteomes" id="UP001152795"/>
    </source>
</evidence>
<organism evidence="1 2">
    <name type="scientific">Paramuricea clavata</name>
    <name type="common">Red gorgonian</name>
    <name type="synonym">Violescent sea-whip</name>
    <dbReference type="NCBI Taxonomy" id="317549"/>
    <lineage>
        <taxon>Eukaryota</taxon>
        <taxon>Metazoa</taxon>
        <taxon>Cnidaria</taxon>
        <taxon>Anthozoa</taxon>
        <taxon>Octocorallia</taxon>
        <taxon>Malacalcyonacea</taxon>
        <taxon>Plexauridae</taxon>
        <taxon>Paramuricea</taxon>
    </lineage>
</organism>
<sequence>MQLGADYEKLVEECEKFKQQLTLNLAKTCETRFVNSKRLVFINMIKDLEPVVSCLQNTQMGAIDDDAKKRQKGSDAAALSSSILNTRKESRLCQENVVASATHELKVFTEKLSKELEENIFDEDDVKVISHTKTITDLKSILYTVKHDGPIKTVATKADQYVKSIRELPVRSVASVPDNVLYAQFHDLVARIKSLVPMNTDTKNINSKDIIKVLINESCGNYKEIEKFVQAVYQ</sequence>
<dbReference type="Proteomes" id="UP001152795">
    <property type="component" value="Unassembled WGS sequence"/>
</dbReference>
<dbReference type="AlphaFoldDB" id="A0A6S7JGM8"/>
<accession>A0A6S7JGM8</accession>
<comment type="caution">
    <text evidence="1">The sequence shown here is derived from an EMBL/GenBank/DDBJ whole genome shotgun (WGS) entry which is preliminary data.</text>
</comment>
<reference evidence="1" key="1">
    <citation type="submission" date="2020-04" db="EMBL/GenBank/DDBJ databases">
        <authorList>
            <person name="Alioto T."/>
            <person name="Alioto T."/>
            <person name="Gomez Garrido J."/>
        </authorList>
    </citation>
    <scope>NUCLEOTIDE SEQUENCE</scope>
    <source>
        <strain evidence="1">A484AB</strain>
    </source>
</reference>